<dbReference type="SUPFAM" id="SSF55073">
    <property type="entry name" value="Nucleotide cyclase"/>
    <property type="match status" value="1"/>
</dbReference>
<protein>
    <recommendedName>
        <fullName evidence="1">diguanylate cyclase</fullName>
        <ecNumber evidence="1">2.7.7.65</ecNumber>
    </recommendedName>
</protein>
<organism evidence="4 5">
    <name type="scientific">Pseudomonas gingeri</name>
    <dbReference type="NCBI Taxonomy" id="117681"/>
    <lineage>
        <taxon>Bacteria</taxon>
        <taxon>Pseudomonadati</taxon>
        <taxon>Pseudomonadota</taxon>
        <taxon>Gammaproteobacteria</taxon>
        <taxon>Pseudomonadales</taxon>
        <taxon>Pseudomonadaceae</taxon>
        <taxon>Pseudomonas</taxon>
    </lineage>
</organism>
<evidence type="ECO:0000259" key="3">
    <source>
        <dbReference type="PROSITE" id="PS50887"/>
    </source>
</evidence>
<evidence type="ECO:0000256" key="1">
    <source>
        <dbReference type="ARBA" id="ARBA00012528"/>
    </source>
</evidence>
<reference evidence="4 5" key="1">
    <citation type="submission" date="2020-04" db="EMBL/GenBank/DDBJ databases">
        <title>Molecular characterization of pseudomonads from Agaricus bisporus reveal novel blotch 2 pathogens in Western Europe.</title>
        <authorList>
            <person name="Taparia T."/>
            <person name="Krijger M."/>
            <person name="Haynes E."/>
            <person name="Elpinstone J.G."/>
            <person name="Noble R."/>
            <person name="Van Der Wolf J."/>
        </authorList>
    </citation>
    <scope>NUCLEOTIDE SEQUENCE [LARGE SCALE GENOMIC DNA]</scope>
    <source>
        <strain evidence="4 5">H7001</strain>
    </source>
</reference>
<dbReference type="SMART" id="SM00267">
    <property type="entry name" value="GGDEF"/>
    <property type="match status" value="1"/>
</dbReference>
<comment type="catalytic activity">
    <reaction evidence="2">
        <text>2 GTP = 3',3'-c-di-GMP + 2 diphosphate</text>
        <dbReference type="Rhea" id="RHEA:24898"/>
        <dbReference type="ChEBI" id="CHEBI:33019"/>
        <dbReference type="ChEBI" id="CHEBI:37565"/>
        <dbReference type="ChEBI" id="CHEBI:58805"/>
        <dbReference type="EC" id="2.7.7.65"/>
    </reaction>
</comment>
<dbReference type="GO" id="GO:0052621">
    <property type="term" value="F:diguanylate cyclase activity"/>
    <property type="evidence" value="ECO:0007669"/>
    <property type="project" value="UniProtKB-EC"/>
</dbReference>
<gene>
    <name evidence="4" type="ORF">HX882_27460</name>
</gene>
<evidence type="ECO:0000313" key="4">
    <source>
        <dbReference type="EMBL" id="NWB99622.1"/>
    </source>
</evidence>
<evidence type="ECO:0000256" key="2">
    <source>
        <dbReference type="ARBA" id="ARBA00034247"/>
    </source>
</evidence>
<dbReference type="AlphaFoldDB" id="A0A7Y7XGW9"/>
<accession>A0A7Y7XGW9</accession>
<dbReference type="PROSITE" id="PS50887">
    <property type="entry name" value="GGDEF"/>
    <property type="match status" value="1"/>
</dbReference>
<sequence length="140" mass="15526">MERLFREAQGNDVAVSVILFDVDHFKSINDSLGHEQGDQVLKSLCERVRLVTRKSDLLCRMGGEEFTLVCPSSTLDDTVVLAEKLREAIGATPLSGLGKVTCSFGVAVWVSSESLDQLFKQVDQAMYRAKAKDCNRVMRV</sequence>
<name>A0A7Y7XGW9_9PSED</name>
<dbReference type="InterPro" id="IPR029787">
    <property type="entry name" value="Nucleotide_cyclase"/>
</dbReference>
<dbReference type="EMBL" id="JACAQB010000024">
    <property type="protein sequence ID" value="NWB99622.1"/>
    <property type="molecule type" value="Genomic_DNA"/>
</dbReference>
<comment type="caution">
    <text evidence="4">The sequence shown here is derived from an EMBL/GenBank/DDBJ whole genome shotgun (WGS) entry which is preliminary data.</text>
</comment>
<dbReference type="InterPro" id="IPR000160">
    <property type="entry name" value="GGDEF_dom"/>
</dbReference>
<dbReference type="EC" id="2.7.7.65" evidence="1"/>
<dbReference type="CDD" id="cd01949">
    <property type="entry name" value="GGDEF"/>
    <property type="match status" value="1"/>
</dbReference>
<dbReference type="PANTHER" id="PTHR45138">
    <property type="entry name" value="REGULATORY COMPONENTS OF SENSORY TRANSDUCTION SYSTEM"/>
    <property type="match status" value="1"/>
</dbReference>
<dbReference type="InterPro" id="IPR050469">
    <property type="entry name" value="Diguanylate_Cyclase"/>
</dbReference>
<feature type="domain" description="GGDEF" evidence="3">
    <location>
        <begin position="13"/>
        <end position="140"/>
    </location>
</feature>
<dbReference type="NCBIfam" id="TIGR00254">
    <property type="entry name" value="GGDEF"/>
    <property type="match status" value="1"/>
</dbReference>
<dbReference type="RefSeq" id="WP_177105204.1">
    <property type="nucleotide sequence ID" value="NZ_JACAQB010000024.1"/>
</dbReference>
<evidence type="ECO:0000313" key="5">
    <source>
        <dbReference type="Proteomes" id="UP000539985"/>
    </source>
</evidence>
<dbReference type="Gene3D" id="3.30.70.270">
    <property type="match status" value="1"/>
</dbReference>
<proteinExistence type="predicted"/>
<dbReference type="PANTHER" id="PTHR45138:SF9">
    <property type="entry name" value="DIGUANYLATE CYCLASE DGCM-RELATED"/>
    <property type="match status" value="1"/>
</dbReference>
<dbReference type="InterPro" id="IPR043128">
    <property type="entry name" value="Rev_trsase/Diguanyl_cyclase"/>
</dbReference>
<dbReference type="Pfam" id="PF00990">
    <property type="entry name" value="GGDEF"/>
    <property type="match status" value="1"/>
</dbReference>
<dbReference type="Proteomes" id="UP000539985">
    <property type="component" value="Unassembled WGS sequence"/>
</dbReference>